<dbReference type="InterPro" id="IPR050649">
    <property type="entry name" value="Paired_Homeobox_TFs"/>
</dbReference>
<keyword evidence="2 5" id="KW-0238">DNA-binding</keyword>
<dbReference type="GO" id="GO:0000981">
    <property type="term" value="F:DNA-binding transcription factor activity, RNA polymerase II-specific"/>
    <property type="evidence" value="ECO:0007669"/>
    <property type="project" value="InterPro"/>
</dbReference>
<feature type="DNA-binding region" description="Homeobox" evidence="5">
    <location>
        <begin position="52"/>
        <end position="111"/>
    </location>
</feature>
<evidence type="ECO:0000313" key="9">
    <source>
        <dbReference type="Proteomes" id="UP000549394"/>
    </source>
</evidence>
<dbReference type="AlphaFoldDB" id="A0A7I8W9L9"/>
<dbReference type="Proteomes" id="UP000549394">
    <property type="component" value="Unassembled WGS sequence"/>
</dbReference>
<proteinExistence type="predicted"/>
<gene>
    <name evidence="8" type="ORF">DGYR_LOCUS12311</name>
</gene>
<protein>
    <submittedName>
        <fullName evidence="8">DgyrCDS13088</fullName>
    </submittedName>
</protein>
<dbReference type="PANTHER" id="PTHR24329:SF543">
    <property type="entry name" value="FI01017P-RELATED"/>
    <property type="match status" value="1"/>
</dbReference>
<accession>A0A7I8W9L9</accession>
<dbReference type="Gene3D" id="1.10.10.60">
    <property type="entry name" value="Homeodomain-like"/>
    <property type="match status" value="1"/>
</dbReference>
<dbReference type="FunFam" id="1.10.10.60:FF:000679">
    <property type="entry name" value="Homeobox protein aristaless"/>
    <property type="match status" value="1"/>
</dbReference>
<dbReference type="InterPro" id="IPR017970">
    <property type="entry name" value="Homeobox_CS"/>
</dbReference>
<name>A0A7I8W9L9_9ANNE</name>
<feature type="domain" description="Homeobox" evidence="7">
    <location>
        <begin position="50"/>
        <end position="110"/>
    </location>
</feature>
<dbReference type="SUPFAM" id="SSF46689">
    <property type="entry name" value="Homeodomain-like"/>
    <property type="match status" value="1"/>
</dbReference>
<dbReference type="PANTHER" id="PTHR24329">
    <property type="entry name" value="HOMEOBOX PROTEIN ARISTALESS"/>
    <property type="match status" value="1"/>
</dbReference>
<dbReference type="InterPro" id="IPR009057">
    <property type="entry name" value="Homeodomain-like_sf"/>
</dbReference>
<comment type="subcellular location">
    <subcellularLocation>
        <location evidence="1 5 6">Nucleus</location>
    </subcellularLocation>
</comment>
<evidence type="ECO:0000256" key="6">
    <source>
        <dbReference type="RuleBase" id="RU000682"/>
    </source>
</evidence>
<dbReference type="PROSITE" id="PS50071">
    <property type="entry name" value="HOMEOBOX_2"/>
    <property type="match status" value="1"/>
</dbReference>
<dbReference type="OrthoDB" id="6159439at2759"/>
<evidence type="ECO:0000259" key="7">
    <source>
        <dbReference type="PROSITE" id="PS50071"/>
    </source>
</evidence>
<dbReference type="PROSITE" id="PS00027">
    <property type="entry name" value="HOMEOBOX_1"/>
    <property type="match status" value="1"/>
</dbReference>
<keyword evidence="4 5" id="KW-0539">Nucleus</keyword>
<evidence type="ECO:0000313" key="8">
    <source>
        <dbReference type="EMBL" id="CAD5124828.1"/>
    </source>
</evidence>
<evidence type="ECO:0000256" key="5">
    <source>
        <dbReference type="PROSITE-ProRule" id="PRU00108"/>
    </source>
</evidence>
<dbReference type="InterPro" id="IPR001356">
    <property type="entry name" value="HD"/>
</dbReference>
<evidence type="ECO:0000256" key="4">
    <source>
        <dbReference type="ARBA" id="ARBA00023242"/>
    </source>
</evidence>
<reference evidence="8 9" key="1">
    <citation type="submission" date="2020-08" db="EMBL/GenBank/DDBJ databases">
        <authorList>
            <person name="Hejnol A."/>
        </authorList>
    </citation>
    <scope>NUCLEOTIDE SEQUENCE [LARGE SCALE GENOMIC DNA]</scope>
</reference>
<comment type="caution">
    <text evidence="8">The sequence shown here is derived from an EMBL/GenBank/DDBJ whole genome shotgun (WGS) entry which is preliminary data.</text>
</comment>
<sequence>MDSSDEEIDVVDDFEPKIFFEKEKESVKVNDEEDLKSKIDFDSEIFNTNKKQRRNRTTFTADQIEQLERVFQTTHYPDCTLREEIADRVRLTEARVQVWFQNRRAKYRKQERGLPLGNSDFRLQRPLSPFLQHPFLLPRNNPSFLPWIRPLHVELPHFLNMLPRSK</sequence>
<dbReference type="CDD" id="cd00086">
    <property type="entry name" value="homeodomain"/>
    <property type="match status" value="1"/>
</dbReference>
<keyword evidence="9" id="KW-1185">Reference proteome</keyword>
<evidence type="ECO:0000256" key="3">
    <source>
        <dbReference type="ARBA" id="ARBA00023155"/>
    </source>
</evidence>
<keyword evidence="3 5" id="KW-0371">Homeobox</keyword>
<dbReference type="GO" id="GO:0000977">
    <property type="term" value="F:RNA polymerase II transcription regulatory region sequence-specific DNA binding"/>
    <property type="evidence" value="ECO:0007669"/>
    <property type="project" value="TreeGrafter"/>
</dbReference>
<evidence type="ECO:0000256" key="2">
    <source>
        <dbReference type="ARBA" id="ARBA00023125"/>
    </source>
</evidence>
<evidence type="ECO:0000256" key="1">
    <source>
        <dbReference type="ARBA" id="ARBA00004123"/>
    </source>
</evidence>
<organism evidence="8 9">
    <name type="scientific">Dimorphilus gyrociliatus</name>
    <dbReference type="NCBI Taxonomy" id="2664684"/>
    <lineage>
        <taxon>Eukaryota</taxon>
        <taxon>Metazoa</taxon>
        <taxon>Spiralia</taxon>
        <taxon>Lophotrochozoa</taxon>
        <taxon>Annelida</taxon>
        <taxon>Polychaeta</taxon>
        <taxon>Polychaeta incertae sedis</taxon>
        <taxon>Dinophilidae</taxon>
        <taxon>Dimorphilus</taxon>
    </lineage>
</organism>
<dbReference type="GO" id="GO:0005634">
    <property type="term" value="C:nucleus"/>
    <property type="evidence" value="ECO:0007669"/>
    <property type="project" value="UniProtKB-SubCell"/>
</dbReference>
<dbReference type="SMART" id="SM00389">
    <property type="entry name" value="HOX"/>
    <property type="match status" value="1"/>
</dbReference>
<dbReference type="Pfam" id="PF00046">
    <property type="entry name" value="Homeodomain"/>
    <property type="match status" value="1"/>
</dbReference>
<dbReference type="EMBL" id="CAJFCJ010000023">
    <property type="protein sequence ID" value="CAD5124828.1"/>
    <property type="molecule type" value="Genomic_DNA"/>
</dbReference>